<protein>
    <submittedName>
        <fullName evidence="2">Uncharacterized protein</fullName>
    </submittedName>
</protein>
<dbReference type="Proteomes" id="UP000282184">
    <property type="component" value="Unassembled WGS sequence"/>
</dbReference>
<proteinExistence type="predicted"/>
<evidence type="ECO:0000313" key="3">
    <source>
        <dbReference type="Proteomes" id="UP000282184"/>
    </source>
</evidence>
<evidence type="ECO:0000313" key="2">
    <source>
        <dbReference type="EMBL" id="RTQ45229.1"/>
    </source>
</evidence>
<gene>
    <name evidence="2" type="ORF">EJV47_25465</name>
</gene>
<keyword evidence="1" id="KW-0812">Transmembrane</keyword>
<feature type="transmembrane region" description="Helical" evidence="1">
    <location>
        <begin position="92"/>
        <end position="117"/>
    </location>
</feature>
<feature type="transmembrane region" description="Helical" evidence="1">
    <location>
        <begin position="129"/>
        <end position="154"/>
    </location>
</feature>
<organism evidence="2 3">
    <name type="scientific">Hymenobacter gummosus</name>
    <dbReference type="NCBI Taxonomy" id="1776032"/>
    <lineage>
        <taxon>Bacteria</taxon>
        <taxon>Pseudomonadati</taxon>
        <taxon>Bacteroidota</taxon>
        <taxon>Cytophagia</taxon>
        <taxon>Cytophagales</taxon>
        <taxon>Hymenobacteraceae</taxon>
        <taxon>Hymenobacter</taxon>
    </lineage>
</organism>
<sequence>MLHIPFPAEVNNVSKPAVRPPKDAELLLGIAWRLLLPLLTLALLFEAEDWLQPLPPLGPVAPTHPAPADPLKTAVAVLPAVLGGLAQVLPTLLLWLLGTAVFLVLLLGQAFLSPLPWYHRHLHGRAWRFALPGLAAGLCWLQLLAATGFVWLTWFKLGSAGLALTVVGLLEWATKPAGAPAA</sequence>
<accession>A0A431TVE1</accession>
<comment type="caution">
    <text evidence="2">The sequence shown here is derived from an EMBL/GenBank/DDBJ whole genome shotgun (WGS) entry which is preliminary data.</text>
</comment>
<dbReference type="AlphaFoldDB" id="A0A431TVE1"/>
<evidence type="ECO:0000256" key="1">
    <source>
        <dbReference type="SAM" id="Phobius"/>
    </source>
</evidence>
<dbReference type="EMBL" id="RXOF01000021">
    <property type="protein sequence ID" value="RTQ45229.1"/>
    <property type="molecule type" value="Genomic_DNA"/>
</dbReference>
<keyword evidence="1" id="KW-1133">Transmembrane helix</keyword>
<name>A0A431TVE1_9BACT</name>
<reference evidence="2 3" key="1">
    <citation type="submission" date="2018-12" db="EMBL/GenBank/DDBJ databases">
        <title>Hymenobacter gummosus sp. nov., isolated from a spring.</title>
        <authorList>
            <person name="Nie L."/>
        </authorList>
    </citation>
    <scope>NUCLEOTIDE SEQUENCE [LARGE SCALE GENOMIC DNA]</scope>
    <source>
        <strain evidence="2 3">KCTC 52166</strain>
    </source>
</reference>
<keyword evidence="3" id="KW-1185">Reference proteome</keyword>
<keyword evidence="1" id="KW-0472">Membrane</keyword>
<dbReference type="RefSeq" id="WP_165903930.1">
    <property type="nucleotide sequence ID" value="NZ_RXOF01000021.1"/>
</dbReference>